<dbReference type="AlphaFoldDB" id="A0A544U9Z6"/>
<reference evidence="2 3" key="1">
    <citation type="submission" date="2018-03" db="EMBL/GenBank/DDBJ databases">
        <title>Aerobic endospore-forming bacteria genome sequencing and assembly.</title>
        <authorList>
            <person name="Cavalcante D.A."/>
            <person name="Driks A."/>
            <person name="Putonti C."/>
            <person name="De-Souza M.T."/>
        </authorList>
    </citation>
    <scope>NUCLEOTIDE SEQUENCE [LARGE SCALE GENOMIC DNA]</scope>
    <source>
        <strain evidence="2 3">SDF0037</strain>
    </source>
</reference>
<gene>
    <name evidence="2" type="ORF">C7Y47_18935</name>
</gene>
<dbReference type="EMBL" id="SADV01000021">
    <property type="protein sequence ID" value="TQR28968.1"/>
    <property type="molecule type" value="Genomic_DNA"/>
</dbReference>
<dbReference type="Proteomes" id="UP000317944">
    <property type="component" value="Unassembled WGS sequence"/>
</dbReference>
<comment type="caution">
    <text evidence="2">The sequence shown here is derived from an EMBL/GenBank/DDBJ whole genome shotgun (WGS) entry which is preliminary data.</text>
</comment>
<feature type="compositionally biased region" description="Low complexity" evidence="1">
    <location>
        <begin position="62"/>
        <end position="82"/>
    </location>
</feature>
<accession>A0A544U9Z6</accession>
<dbReference type="OrthoDB" id="9950098at2"/>
<protein>
    <submittedName>
        <fullName evidence="2">Uncharacterized protein</fullName>
    </submittedName>
</protein>
<sequence length="82" mass="8748">MGFFIVFIGFIILVGVISLIKKEFSNHNRSIGSHSNHASSHIDYSSTNSFVSIEDSNTDNCSDSVSSYSDTSSCSDSGASSD</sequence>
<evidence type="ECO:0000256" key="1">
    <source>
        <dbReference type="SAM" id="MobiDB-lite"/>
    </source>
</evidence>
<name>A0A544U9Z6_LYSSH</name>
<evidence type="ECO:0000313" key="3">
    <source>
        <dbReference type="Proteomes" id="UP000317944"/>
    </source>
</evidence>
<organism evidence="2 3">
    <name type="scientific">Lysinibacillus sphaericus</name>
    <name type="common">Bacillus sphaericus</name>
    <dbReference type="NCBI Taxonomy" id="1421"/>
    <lineage>
        <taxon>Bacteria</taxon>
        <taxon>Bacillati</taxon>
        <taxon>Bacillota</taxon>
        <taxon>Bacilli</taxon>
        <taxon>Bacillales</taxon>
        <taxon>Bacillaceae</taxon>
        <taxon>Lysinibacillus</taxon>
    </lineage>
</organism>
<proteinExistence type="predicted"/>
<dbReference type="RefSeq" id="WP_142510171.1">
    <property type="nucleotide sequence ID" value="NZ_SADV01000021.1"/>
</dbReference>
<feature type="region of interest" description="Disordered" evidence="1">
    <location>
        <begin position="55"/>
        <end position="82"/>
    </location>
</feature>
<evidence type="ECO:0000313" key="2">
    <source>
        <dbReference type="EMBL" id="TQR28968.1"/>
    </source>
</evidence>